<protein>
    <recommendedName>
        <fullName evidence="3">Beta-ketoacyl-[acyl-carrier-protein] synthase III C-terminal domain-containing protein</fullName>
    </recommendedName>
</protein>
<keyword evidence="5" id="KW-1185">Reference proteome</keyword>
<dbReference type="UniPathway" id="UPA00094"/>
<keyword evidence="2" id="KW-0808">Transferase</keyword>
<evidence type="ECO:0000313" key="4">
    <source>
        <dbReference type="EMBL" id="RYR42901.1"/>
    </source>
</evidence>
<evidence type="ECO:0000259" key="3">
    <source>
        <dbReference type="Pfam" id="PF08541"/>
    </source>
</evidence>
<dbReference type="InterPro" id="IPR013747">
    <property type="entry name" value="ACP_syn_III_C"/>
</dbReference>
<dbReference type="EMBL" id="SDMP01000008">
    <property type="protein sequence ID" value="RYR42901.1"/>
    <property type="molecule type" value="Genomic_DNA"/>
</dbReference>
<dbReference type="GO" id="GO:0016020">
    <property type="term" value="C:membrane"/>
    <property type="evidence" value="ECO:0007669"/>
    <property type="project" value="InterPro"/>
</dbReference>
<dbReference type="Pfam" id="PF08541">
    <property type="entry name" value="ACP_syn_III_C"/>
    <property type="match status" value="1"/>
</dbReference>
<organism evidence="4 5">
    <name type="scientific">Arachis hypogaea</name>
    <name type="common">Peanut</name>
    <dbReference type="NCBI Taxonomy" id="3818"/>
    <lineage>
        <taxon>Eukaryota</taxon>
        <taxon>Viridiplantae</taxon>
        <taxon>Streptophyta</taxon>
        <taxon>Embryophyta</taxon>
        <taxon>Tracheophyta</taxon>
        <taxon>Spermatophyta</taxon>
        <taxon>Magnoliopsida</taxon>
        <taxon>eudicotyledons</taxon>
        <taxon>Gunneridae</taxon>
        <taxon>Pentapetalae</taxon>
        <taxon>rosids</taxon>
        <taxon>fabids</taxon>
        <taxon>Fabales</taxon>
        <taxon>Fabaceae</taxon>
        <taxon>Papilionoideae</taxon>
        <taxon>50 kb inversion clade</taxon>
        <taxon>dalbergioids sensu lato</taxon>
        <taxon>Dalbergieae</taxon>
        <taxon>Pterocarpus clade</taxon>
        <taxon>Arachis</taxon>
    </lineage>
</organism>
<dbReference type="InterPro" id="IPR016039">
    <property type="entry name" value="Thiolase-like"/>
</dbReference>
<name>A0A445BWF0_ARAHY</name>
<comment type="caution">
    <text evidence="4">The sequence shown here is derived from an EMBL/GenBank/DDBJ whole genome shotgun (WGS) entry which is preliminary data.</text>
</comment>
<feature type="domain" description="Beta-ketoacyl-[acyl-carrier-protein] synthase III C-terminal" evidence="3">
    <location>
        <begin position="8"/>
        <end position="57"/>
    </location>
</feature>
<comment type="pathway">
    <text evidence="1">Lipid metabolism; fatty acid biosynthesis.</text>
</comment>
<dbReference type="STRING" id="3818.A0A445BWF0"/>
<evidence type="ECO:0000256" key="1">
    <source>
        <dbReference type="ARBA" id="ARBA00005194"/>
    </source>
</evidence>
<dbReference type="GO" id="GO:0006633">
    <property type="term" value="P:fatty acid biosynthetic process"/>
    <property type="evidence" value="ECO:0007669"/>
    <property type="project" value="UniProtKB-UniPathway"/>
</dbReference>
<reference evidence="4 5" key="1">
    <citation type="submission" date="2019-01" db="EMBL/GenBank/DDBJ databases">
        <title>Sequencing of cultivated peanut Arachis hypogaea provides insights into genome evolution and oil improvement.</title>
        <authorList>
            <person name="Chen X."/>
        </authorList>
    </citation>
    <scope>NUCLEOTIDE SEQUENCE [LARGE SCALE GENOMIC DNA]</scope>
    <source>
        <strain evidence="5">cv. Fuhuasheng</strain>
        <tissue evidence="4">Leaves</tissue>
    </source>
</reference>
<evidence type="ECO:0000256" key="2">
    <source>
        <dbReference type="ARBA" id="ARBA00022679"/>
    </source>
</evidence>
<dbReference type="Gene3D" id="3.40.47.10">
    <property type="match status" value="1"/>
</dbReference>
<dbReference type="AlphaFoldDB" id="A0A445BWF0"/>
<sequence>MHIEASRMTRHRFGNTSSSSIWYELAYTEAKGRMRKGNRVWQIAFGSGFKCHRAVWQALRHVKASPKSPWEDCIHRYPVQDDSEIVAMIKELLIVQFLLIVLVIL</sequence>
<proteinExistence type="predicted"/>
<accession>A0A445BWF0</accession>
<dbReference type="SUPFAM" id="SSF53901">
    <property type="entry name" value="Thiolase-like"/>
    <property type="match status" value="1"/>
</dbReference>
<gene>
    <name evidence="4" type="ORF">Ahy_A08g039334</name>
</gene>
<dbReference type="Proteomes" id="UP000289738">
    <property type="component" value="Chromosome A08"/>
</dbReference>
<dbReference type="InterPro" id="IPR012392">
    <property type="entry name" value="3-ktacl-CoA_syn"/>
</dbReference>
<evidence type="ECO:0000313" key="5">
    <source>
        <dbReference type="Proteomes" id="UP000289738"/>
    </source>
</evidence>
<dbReference type="PANTHER" id="PTHR31561">
    <property type="entry name" value="3-KETOACYL-COA SYNTHASE"/>
    <property type="match status" value="1"/>
</dbReference>
<dbReference type="GO" id="GO:0016747">
    <property type="term" value="F:acyltransferase activity, transferring groups other than amino-acyl groups"/>
    <property type="evidence" value="ECO:0007669"/>
    <property type="project" value="InterPro"/>
</dbReference>